<dbReference type="Proteomes" id="UP000887116">
    <property type="component" value="Unassembled WGS sequence"/>
</dbReference>
<organism evidence="1 2">
    <name type="scientific">Trichonephila clavata</name>
    <name type="common">Joro spider</name>
    <name type="synonym">Nephila clavata</name>
    <dbReference type="NCBI Taxonomy" id="2740835"/>
    <lineage>
        <taxon>Eukaryota</taxon>
        <taxon>Metazoa</taxon>
        <taxon>Ecdysozoa</taxon>
        <taxon>Arthropoda</taxon>
        <taxon>Chelicerata</taxon>
        <taxon>Arachnida</taxon>
        <taxon>Araneae</taxon>
        <taxon>Araneomorphae</taxon>
        <taxon>Entelegynae</taxon>
        <taxon>Araneoidea</taxon>
        <taxon>Nephilidae</taxon>
        <taxon>Trichonephila</taxon>
    </lineage>
</organism>
<accession>A0A8X6JLQ4</accession>
<comment type="caution">
    <text evidence="1">The sequence shown here is derived from an EMBL/GenBank/DDBJ whole genome shotgun (WGS) entry which is preliminary data.</text>
</comment>
<dbReference type="EMBL" id="BMAO01019425">
    <property type="protein sequence ID" value="GFR30473.1"/>
    <property type="molecule type" value="Genomic_DNA"/>
</dbReference>
<dbReference type="AlphaFoldDB" id="A0A8X6JLQ4"/>
<evidence type="ECO:0000313" key="1">
    <source>
        <dbReference type="EMBL" id="GFR30473.1"/>
    </source>
</evidence>
<keyword evidence="2" id="KW-1185">Reference proteome</keyword>
<reference evidence="1" key="1">
    <citation type="submission" date="2020-07" db="EMBL/GenBank/DDBJ databases">
        <title>Multicomponent nature underlies the extraordinary mechanical properties of spider dragline silk.</title>
        <authorList>
            <person name="Kono N."/>
            <person name="Nakamura H."/>
            <person name="Mori M."/>
            <person name="Yoshida Y."/>
            <person name="Ohtoshi R."/>
            <person name="Malay A.D."/>
            <person name="Moran D.A.P."/>
            <person name="Tomita M."/>
            <person name="Numata K."/>
            <person name="Arakawa K."/>
        </authorList>
    </citation>
    <scope>NUCLEOTIDE SEQUENCE</scope>
</reference>
<dbReference type="OrthoDB" id="10627701at2759"/>
<proteinExistence type="predicted"/>
<name>A0A8X6JLQ4_TRICU</name>
<evidence type="ECO:0000313" key="2">
    <source>
        <dbReference type="Proteomes" id="UP000887116"/>
    </source>
</evidence>
<sequence length="126" mass="14871">MTQEGVSGLTRLWLYPNVIQASRKLYRSLLKMLQVIHEAKSLLRDLLKKGNIIMAGFLAVVLNRINGVDKSLKMKSIEFQTTVKLLESVQDFLNSLRELYYEYERKANEKIDSQYTDEYRRVRIRK</sequence>
<gene>
    <name evidence="1" type="primary">evm_013860</name>
    <name evidence="1" type="ORF">TNCT_624161</name>
</gene>
<protein>
    <submittedName>
        <fullName evidence="1">TTF-type domain-containing protein</fullName>
    </submittedName>
</protein>